<name>A0A4Y9XZR7_9APHY</name>
<reference evidence="1 2" key="1">
    <citation type="submission" date="2019-01" db="EMBL/GenBank/DDBJ databases">
        <title>Genome sequencing of the rare red list fungi Fomitopsis rosea.</title>
        <authorList>
            <person name="Buettner E."/>
            <person name="Kellner H."/>
        </authorList>
    </citation>
    <scope>NUCLEOTIDE SEQUENCE [LARGE SCALE GENOMIC DNA]</scope>
    <source>
        <strain evidence="1 2">DSM 105464</strain>
    </source>
</reference>
<sequence length="186" mass="20451">MVLSLAGGMTVFGDLGAAPPAGRPKADHKLNNTPPYYFDDLPRAGMRLIFCDKPRVAGGYANVVQLVERLCASQLTKKKAKKVNVAAIMISEIAHVSDQPLEPDHMLVKLILASDSSIPQAIPAHVYVIDHVPRAKYDTADVSWKDPEDLLEHEAWALRESQRLLVDSIDVLPIRISIDSQQLLVP</sequence>
<comment type="caution">
    <text evidence="1">The sequence shown here is derived from an EMBL/GenBank/DDBJ whole genome shotgun (WGS) entry which is preliminary data.</text>
</comment>
<accession>A0A4Y9XZR7</accession>
<gene>
    <name evidence="1" type="ORF">EVJ58_g8164</name>
</gene>
<protein>
    <submittedName>
        <fullName evidence="1">Uncharacterized protein</fullName>
    </submittedName>
</protein>
<dbReference type="Proteomes" id="UP000298390">
    <property type="component" value="Unassembled WGS sequence"/>
</dbReference>
<evidence type="ECO:0000313" key="1">
    <source>
        <dbReference type="EMBL" id="TFY55570.1"/>
    </source>
</evidence>
<proteinExistence type="predicted"/>
<dbReference type="EMBL" id="SEKV01000579">
    <property type="protein sequence ID" value="TFY55570.1"/>
    <property type="molecule type" value="Genomic_DNA"/>
</dbReference>
<organism evidence="1 2">
    <name type="scientific">Rhodofomes roseus</name>
    <dbReference type="NCBI Taxonomy" id="34475"/>
    <lineage>
        <taxon>Eukaryota</taxon>
        <taxon>Fungi</taxon>
        <taxon>Dikarya</taxon>
        <taxon>Basidiomycota</taxon>
        <taxon>Agaricomycotina</taxon>
        <taxon>Agaricomycetes</taxon>
        <taxon>Polyporales</taxon>
        <taxon>Rhodofomes</taxon>
    </lineage>
</organism>
<dbReference type="AlphaFoldDB" id="A0A4Y9XZR7"/>
<evidence type="ECO:0000313" key="2">
    <source>
        <dbReference type="Proteomes" id="UP000298390"/>
    </source>
</evidence>